<dbReference type="Proteomes" id="UP000636888">
    <property type="component" value="Unassembled WGS sequence"/>
</dbReference>
<dbReference type="InterPro" id="IPR010602">
    <property type="entry name" value="DUF1186"/>
</dbReference>
<dbReference type="EMBL" id="JAEMHM010000005">
    <property type="protein sequence ID" value="MBJ6724574.1"/>
    <property type="molecule type" value="Genomic_DNA"/>
</dbReference>
<accession>A0A8J7LUF1</accession>
<dbReference type="RefSeq" id="WP_199383413.1">
    <property type="nucleotide sequence ID" value="NZ_JAEMHM010000005.1"/>
</dbReference>
<comment type="caution">
    <text evidence="1">The sequence shown here is derived from an EMBL/GenBank/DDBJ whole genome shotgun (WGS) entry which is preliminary data.</text>
</comment>
<dbReference type="Pfam" id="PF06685">
    <property type="entry name" value="DUF1186"/>
    <property type="match status" value="1"/>
</dbReference>
<evidence type="ECO:0000313" key="2">
    <source>
        <dbReference type="Proteomes" id="UP000636888"/>
    </source>
</evidence>
<keyword evidence="2" id="KW-1185">Reference proteome</keyword>
<gene>
    <name evidence="1" type="ORF">JFN93_07640</name>
</gene>
<organism evidence="1 2">
    <name type="scientific">Geomesophilobacter sediminis</name>
    <dbReference type="NCBI Taxonomy" id="2798584"/>
    <lineage>
        <taxon>Bacteria</taxon>
        <taxon>Pseudomonadati</taxon>
        <taxon>Thermodesulfobacteriota</taxon>
        <taxon>Desulfuromonadia</taxon>
        <taxon>Geobacterales</taxon>
        <taxon>Geobacteraceae</taxon>
        <taxon>Geomesophilobacter</taxon>
    </lineage>
</organism>
<protein>
    <submittedName>
        <fullName evidence="1">DUF1186 domain-containing protein</fullName>
    </submittedName>
</protein>
<name>A0A8J7LUF1_9BACT</name>
<evidence type="ECO:0000313" key="1">
    <source>
        <dbReference type="EMBL" id="MBJ6724574.1"/>
    </source>
</evidence>
<dbReference type="AlphaFoldDB" id="A0A8J7LUF1"/>
<proteinExistence type="predicted"/>
<reference evidence="1" key="1">
    <citation type="submission" date="2020-12" db="EMBL/GenBank/DDBJ databases">
        <title>Geomonas sp. Red875, isolated from river sediment.</title>
        <authorList>
            <person name="Xu Z."/>
            <person name="Zhang Z."/>
            <person name="Masuda Y."/>
            <person name="Itoh H."/>
            <person name="Senoo K."/>
        </authorList>
    </citation>
    <scope>NUCLEOTIDE SEQUENCE</scope>
    <source>
        <strain evidence="1">Red875</strain>
    </source>
</reference>
<sequence>MHEEILESLLDSFDIAKGRYKDQQVELAVTLKEQITPRLIAVLEEVATNPAHFSGGDREVHLYAAALLAYFQEPAAHLPIIRAFSIPQEYLDGVWGDLEMERLAAVLVQTSGGSLDAIKAMILDEKVDDYVRGAAVDALTYAIARGSANREEVQGFLREFLTEKAGENDVLWQLTIAALIDIHPDGAMDVIRRAYDEGLAPEDFASLEEVEAAVGLDKEEFLKTWRAQVEEEIPRDVEGYLRRGENRWKAAELE</sequence>